<dbReference type="GO" id="GO:0006935">
    <property type="term" value="P:chemotaxis"/>
    <property type="evidence" value="ECO:0007669"/>
    <property type="project" value="InterPro"/>
</dbReference>
<reference evidence="2 3" key="1">
    <citation type="submission" date="2016-10" db="EMBL/GenBank/DDBJ databases">
        <authorList>
            <person name="de Groot N.N."/>
        </authorList>
    </citation>
    <scope>NUCLEOTIDE SEQUENCE [LARGE SCALE GENOMIC DNA]</scope>
    <source>
        <strain evidence="2">1</strain>
    </source>
</reference>
<accession>A0A1G5SFE5</accession>
<proteinExistence type="predicted"/>
<dbReference type="PROSITE" id="PS50851">
    <property type="entry name" value="CHEW"/>
    <property type="match status" value="1"/>
</dbReference>
<dbReference type="AlphaFoldDB" id="A0A1G5SFE5"/>
<dbReference type="Proteomes" id="UP000198729">
    <property type="component" value="Unassembled WGS sequence"/>
</dbReference>
<evidence type="ECO:0000259" key="1">
    <source>
        <dbReference type="PROSITE" id="PS50851"/>
    </source>
</evidence>
<dbReference type="EMBL" id="FMWO01000041">
    <property type="protein sequence ID" value="SCZ85119.1"/>
    <property type="molecule type" value="Genomic_DNA"/>
</dbReference>
<dbReference type="STRING" id="51642.NSMM_340055"/>
<dbReference type="InterPro" id="IPR036061">
    <property type="entry name" value="CheW-like_dom_sf"/>
</dbReference>
<dbReference type="SMART" id="SM00260">
    <property type="entry name" value="CheW"/>
    <property type="match status" value="1"/>
</dbReference>
<dbReference type="Pfam" id="PF01584">
    <property type="entry name" value="CheW"/>
    <property type="match status" value="1"/>
</dbReference>
<dbReference type="Gene3D" id="2.30.30.40">
    <property type="entry name" value="SH3 Domains"/>
    <property type="match status" value="1"/>
</dbReference>
<evidence type="ECO:0000313" key="2">
    <source>
        <dbReference type="EMBL" id="SCZ85119.1"/>
    </source>
</evidence>
<dbReference type="GO" id="GO:0007165">
    <property type="term" value="P:signal transduction"/>
    <property type="evidence" value="ECO:0007669"/>
    <property type="project" value="InterPro"/>
</dbReference>
<organism evidence="2 3">
    <name type="scientific">Nitrosomonas mobilis</name>
    <dbReference type="NCBI Taxonomy" id="51642"/>
    <lineage>
        <taxon>Bacteria</taxon>
        <taxon>Pseudomonadati</taxon>
        <taxon>Pseudomonadota</taxon>
        <taxon>Betaproteobacteria</taxon>
        <taxon>Nitrosomonadales</taxon>
        <taxon>Nitrosomonadaceae</taxon>
        <taxon>Nitrosomonas</taxon>
    </lineage>
</organism>
<dbReference type="Gene3D" id="2.40.50.180">
    <property type="entry name" value="CheA-289, Domain 4"/>
    <property type="match status" value="1"/>
</dbReference>
<name>A0A1G5SFE5_9PROT</name>
<keyword evidence="3" id="KW-1185">Reference proteome</keyword>
<dbReference type="SUPFAM" id="SSF50341">
    <property type="entry name" value="CheW-like"/>
    <property type="match status" value="1"/>
</dbReference>
<dbReference type="RefSeq" id="WP_245654686.1">
    <property type="nucleotide sequence ID" value="NZ_FMWO01000041.1"/>
</dbReference>
<feature type="domain" description="CheW-like" evidence="1">
    <location>
        <begin position="29"/>
        <end position="168"/>
    </location>
</feature>
<sequence>MRSKPGIMLDYQLALNAQIDKINPNQPATIPVLGFLIGNDRWLVGMNEIGEVLPVPKITPVFLTRSWFLGMINVHGNPYGLCDLTQFIGDAPTTGHSIKNRVILATSRLHANCAILTGGMLGIRSMAEFTLSPDSDDPRPFVTGIYHDRQGRSWRVLNLARLVRLQAFYQIAR</sequence>
<evidence type="ECO:0000313" key="3">
    <source>
        <dbReference type="Proteomes" id="UP000198729"/>
    </source>
</evidence>
<dbReference type="InterPro" id="IPR002545">
    <property type="entry name" value="CheW-lke_dom"/>
</dbReference>
<gene>
    <name evidence="2" type="primary">pilI</name>
    <name evidence="2" type="ORF">NSMM_340055</name>
</gene>
<protein>
    <submittedName>
        <fullName evidence="2">CheW-like domain</fullName>
    </submittedName>
</protein>